<evidence type="ECO:0000313" key="13">
    <source>
        <dbReference type="EMBL" id="NKT81885.1"/>
    </source>
</evidence>
<reference evidence="5" key="1">
    <citation type="submission" date="2019-11" db="EMBL/GenBank/DDBJ databases">
        <title>Spread of Macrolides and rifampicin resistant Rhodococcus equi in clinical isolates in the USA.</title>
        <authorList>
            <person name="Alvarez-Narvaez S."/>
            <person name="Huber L."/>
            <person name="Cohen N.D."/>
            <person name="Slovis N."/>
            <person name="Greiter M."/>
            <person name="Giguere S."/>
            <person name="Hart K."/>
        </authorList>
    </citation>
    <scope>NUCLEOTIDE SEQUENCE</scope>
    <source>
        <strain evidence="5">Lh_17</strain>
    </source>
</reference>
<dbReference type="EMBL" id="WVBC01000044">
    <property type="protein sequence ID" value="NKT81885.1"/>
    <property type="molecule type" value="Genomic_DNA"/>
</dbReference>
<dbReference type="EMBL" id="WUXR01000019">
    <property type="protein sequence ID" value="MBM4568420.1"/>
    <property type="molecule type" value="Genomic_DNA"/>
</dbReference>
<evidence type="ECO:0000313" key="7">
    <source>
        <dbReference type="EMBL" id="MBM4568420.1"/>
    </source>
</evidence>
<evidence type="ECO:0000313" key="4">
    <source>
        <dbReference type="EMBL" id="MBM4566254.1"/>
    </source>
</evidence>
<dbReference type="Proteomes" id="UP000608063">
    <property type="component" value="Unassembled WGS sequence"/>
</dbReference>
<evidence type="ECO:0000313" key="5">
    <source>
        <dbReference type="EMBL" id="MBM4566261.1"/>
    </source>
</evidence>
<evidence type="ECO:0000313" key="10">
    <source>
        <dbReference type="EMBL" id="NKT77975.1"/>
    </source>
</evidence>
<dbReference type="EMBL" id="WVDC01000025">
    <property type="protein sequence ID" value="NKW44578.1"/>
    <property type="molecule type" value="Genomic_DNA"/>
</dbReference>
<evidence type="ECO:0000313" key="2">
    <source>
        <dbReference type="EMBL" id="MBM4565206.1"/>
    </source>
</evidence>
<sequence>MISAEAAGALAVLALTDSLSFGTLLVPVWLLMTPGRVRPHRILLYLGTVAAVYYGIGIALMAGGRFVIDSAAGLLDTTAATAARLVVGAALLAASFALDTKAARARAAERAQQSGRLNRWRERAMSDSSTSTLVGLAVAAVALEVASMLPYLVATGTIADQTPGWSTALLVLAGYCLVMVAPALVLTAGRLVARSAVEVPLKRLDTWLTRNARTTTLWIIGIAGFFLAATALQDLGWVPR</sequence>
<dbReference type="Pfam" id="PF11139">
    <property type="entry name" value="SfLAP"/>
    <property type="match status" value="1"/>
</dbReference>
<comment type="caution">
    <text evidence="5">The sequence shown here is derived from an EMBL/GenBank/DDBJ whole genome shotgun (WGS) entry which is preliminary data.</text>
</comment>
<evidence type="ECO:0000313" key="15">
    <source>
        <dbReference type="EMBL" id="NKW44493.1"/>
    </source>
</evidence>
<dbReference type="EMBL" id="WVDC01000024">
    <property type="protein sequence ID" value="NKW44572.1"/>
    <property type="molecule type" value="Genomic_DNA"/>
</dbReference>
<protein>
    <submittedName>
        <fullName evidence="5">Uncharacterized protein</fullName>
    </submittedName>
</protein>
<evidence type="ECO:0000313" key="9">
    <source>
        <dbReference type="EMBL" id="MBM4568849.1"/>
    </source>
</evidence>
<evidence type="ECO:0000313" key="12">
    <source>
        <dbReference type="EMBL" id="NKT79083.1"/>
    </source>
</evidence>
<accession>A0A9Q2PNT2</accession>
<dbReference type="EMBL" id="WVBC01000030">
    <property type="protein sequence ID" value="NKT78115.1"/>
    <property type="molecule type" value="Genomic_DNA"/>
</dbReference>
<feature type="transmembrane region" description="Helical" evidence="1">
    <location>
        <begin position="133"/>
        <end position="153"/>
    </location>
</feature>
<evidence type="ECO:0000256" key="1">
    <source>
        <dbReference type="SAM" id="Phobius"/>
    </source>
</evidence>
<dbReference type="EMBL" id="WVBC01000020">
    <property type="protein sequence ID" value="NKT77975.1"/>
    <property type="molecule type" value="Genomic_DNA"/>
</dbReference>
<dbReference type="EMBL" id="WUXR01000025">
    <property type="protein sequence ID" value="MBM4568849.1"/>
    <property type="molecule type" value="Genomic_DNA"/>
</dbReference>
<dbReference type="EMBL" id="WUXR01000006">
    <property type="protein sequence ID" value="MBM4566176.1"/>
    <property type="molecule type" value="Genomic_DNA"/>
</dbReference>
<dbReference type="Proteomes" id="UP000808906">
    <property type="component" value="Unassembled WGS sequence"/>
</dbReference>
<reference evidence="10" key="2">
    <citation type="journal article" date="2020" name="Environ. Microbiol.">
        <title>The novel and transferable erm(51) gene confers Macrolides, Lincosamides, and Streptogramins B (MLSB) resistance to clonal Rhodococcus equi in the environment.</title>
        <authorList>
            <person name="Huber L."/>
            <person name="Giguere S."/>
            <person name="Slovis N.M."/>
            <person name="Alvarez-Narvaez S."/>
            <person name="Hart K.A."/>
            <person name="Greiter M."/>
            <person name="Morris E.R.A."/>
            <person name="Cohen N.D."/>
        </authorList>
    </citation>
    <scope>NUCLEOTIDE SEQUENCE</scope>
    <source>
        <strain evidence="10">Lh_116_1</strain>
        <strain evidence="14">Lh_16_1</strain>
    </source>
</reference>
<keyword evidence="1" id="KW-0812">Transmembrane</keyword>
<evidence type="ECO:0000313" key="3">
    <source>
        <dbReference type="EMBL" id="MBM4566176.1"/>
    </source>
</evidence>
<feature type="transmembrane region" description="Helical" evidence="1">
    <location>
        <begin position="6"/>
        <end position="31"/>
    </location>
</feature>
<evidence type="ECO:0000313" key="14">
    <source>
        <dbReference type="EMBL" id="NKW44198.1"/>
    </source>
</evidence>
<dbReference type="EMBL" id="WUXR01000020">
    <property type="protein sequence ID" value="MBM4568484.1"/>
    <property type="molecule type" value="Genomic_DNA"/>
</dbReference>
<dbReference type="EMBL" id="WVDC01000017">
    <property type="protein sequence ID" value="NKW44198.1"/>
    <property type="molecule type" value="Genomic_DNA"/>
</dbReference>
<evidence type="ECO:0000313" key="8">
    <source>
        <dbReference type="EMBL" id="MBM4568484.1"/>
    </source>
</evidence>
<organism evidence="5 18">
    <name type="scientific">Rhodococcus hoagii</name>
    <name type="common">Corynebacterium equii</name>
    <dbReference type="NCBI Taxonomy" id="43767"/>
    <lineage>
        <taxon>Bacteria</taxon>
        <taxon>Bacillati</taxon>
        <taxon>Actinomycetota</taxon>
        <taxon>Actinomycetes</taxon>
        <taxon>Mycobacteriales</taxon>
        <taxon>Nocardiaceae</taxon>
        <taxon>Prescottella</taxon>
    </lineage>
</organism>
<proteinExistence type="predicted"/>
<dbReference type="EMBL" id="WVBC01000030">
    <property type="protein sequence ID" value="NKT79083.1"/>
    <property type="molecule type" value="Genomic_DNA"/>
</dbReference>
<keyword evidence="1" id="KW-0472">Membrane</keyword>
<feature type="transmembrane region" description="Helical" evidence="1">
    <location>
        <begin position="214"/>
        <end position="232"/>
    </location>
</feature>
<evidence type="ECO:0000313" key="16">
    <source>
        <dbReference type="EMBL" id="NKW44572.1"/>
    </source>
</evidence>
<dbReference type="EMBL" id="WUXR01000006">
    <property type="protein sequence ID" value="MBM4566254.1"/>
    <property type="molecule type" value="Genomic_DNA"/>
</dbReference>
<evidence type="ECO:0000313" key="18">
    <source>
        <dbReference type="Proteomes" id="UP000808906"/>
    </source>
</evidence>
<dbReference type="InterPro" id="IPR021315">
    <property type="entry name" value="Gap/Sap"/>
</dbReference>
<feature type="transmembrane region" description="Helical" evidence="1">
    <location>
        <begin position="165"/>
        <end position="193"/>
    </location>
</feature>
<dbReference type="RefSeq" id="WP_202979196.1">
    <property type="nucleotide sequence ID" value="NZ_CP095477.1"/>
</dbReference>
<name>A0A9Q2PNT2_RHOHA</name>
<evidence type="ECO:0000313" key="11">
    <source>
        <dbReference type="EMBL" id="NKT78115.1"/>
    </source>
</evidence>
<feature type="transmembrane region" description="Helical" evidence="1">
    <location>
        <begin position="43"/>
        <end position="68"/>
    </location>
</feature>
<evidence type="ECO:0000313" key="17">
    <source>
        <dbReference type="EMBL" id="NKW44578.1"/>
    </source>
</evidence>
<feature type="transmembrane region" description="Helical" evidence="1">
    <location>
        <begin position="80"/>
        <end position="98"/>
    </location>
</feature>
<keyword evidence="1" id="KW-1133">Transmembrane helix</keyword>
<gene>
    <name evidence="2" type="ORF">GS441_07100</name>
    <name evidence="3" type="ORF">GS441_12240</name>
    <name evidence="4" type="ORF">GS441_12645</name>
    <name evidence="5" type="ORF">GS441_12680</name>
    <name evidence="6" type="ORF">GS441_20940</name>
    <name evidence="7" type="ORF">GS441_24290</name>
    <name evidence="8" type="ORF">GS441_24645</name>
    <name evidence="9" type="ORF">GS441_26605</name>
    <name evidence="10" type="ORF">GS882_07515</name>
    <name evidence="11" type="ORF">GS882_08365</name>
    <name evidence="12" type="ORF">GS882_13315</name>
    <name evidence="13" type="ORF">GS882_28085</name>
    <name evidence="14" type="ORF">GS947_22195</name>
    <name evidence="15" type="ORF">GS947_23800</name>
    <name evidence="16" type="ORF">GS947_24210</name>
    <name evidence="17" type="ORF">GS947_24240</name>
</gene>
<dbReference type="EMBL" id="WUXR01000006">
    <property type="protein sequence ID" value="MBM4566261.1"/>
    <property type="molecule type" value="Genomic_DNA"/>
</dbReference>
<dbReference type="Proteomes" id="UP000603463">
    <property type="component" value="Unassembled WGS sequence"/>
</dbReference>
<dbReference type="AlphaFoldDB" id="A0A9Q2PNT2"/>
<dbReference type="EMBL" id="WUXR01000002">
    <property type="protein sequence ID" value="MBM4565206.1"/>
    <property type="molecule type" value="Genomic_DNA"/>
</dbReference>
<dbReference type="EMBL" id="WVDC01000024">
    <property type="protein sequence ID" value="NKW44493.1"/>
    <property type="molecule type" value="Genomic_DNA"/>
</dbReference>
<evidence type="ECO:0000313" key="6">
    <source>
        <dbReference type="EMBL" id="MBM4567790.1"/>
    </source>
</evidence>
<dbReference type="EMBL" id="WUXR01000013">
    <property type="protein sequence ID" value="MBM4567790.1"/>
    <property type="molecule type" value="Genomic_DNA"/>
</dbReference>